<keyword evidence="12" id="KW-1185">Reference proteome</keyword>
<feature type="site" description="Involved in the stabilization of negative charge on the oxyanion by the formation of the oxyanion hole" evidence="10">
    <location>
        <position position="101"/>
    </location>
</feature>
<feature type="chain" id="PRO_5035979215" description="Arginine biosynthesis bifunctional protein ArgJ alpha chain" evidence="10">
    <location>
        <begin position="1"/>
        <end position="176"/>
    </location>
</feature>
<dbReference type="PANTHER" id="PTHR23100">
    <property type="entry name" value="ARGININE BIOSYNTHESIS BIFUNCTIONAL PROTEIN ARGJ"/>
    <property type="match status" value="1"/>
</dbReference>
<sequence>MPCGTAAGLRSSSQRADMALVYCDRPATTAGTFTKNVLRAAPVQYCQQLLSTKHMFRAVLGNAASANAATGTAGLEDAQLCAQHMGKALELEPSDVLLLSTGLIGARLDVDSMVAAVPILASNLGQDPDDGIKAAVSITTTDLVYKSAALALDVDGQTVHVGGLCKGSGMIHPNMGTMLSIVTCDAPVKPSVWQAMVLDAVSNSFNMISVDGDTSTNDTVLALTSGAVGIPIIEDATSDSGRRLSSALTALLQGLAKSIAWDGEGATCLVEVQVTGAKDRCDAQTVAKSVASSTITKAALFGHDPNWGRIACSAGYSGVSFDPSRLDIHLGIHALMKNGQPLEFDKDAASAYMKDICEKRGTVIISVSIGDGSGCATAWGCDLSYEYVRINAEYTT</sequence>
<dbReference type="NCBIfam" id="NF003802">
    <property type="entry name" value="PRK05388.1"/>
    <property type="match status" value="1"/>
</dbReference>
<dbReference type="GO" id="GO:0009507">
    <property type="term" value="C:chloroplast"/>
    <property type="evidence" value="ECO:0007669"/>
    <property type="project" value="UniProtKB-SubCell"/>
</dbReference>
<feature type="binding site" evidence="10">
    <location>
        <position position="140"/>
    </location>
    <ligand>
        <name>substrate</name>
    </ligand>
</feature>
<gene>
    <name evidence="11" type="ORF">OSTQU699_LOCUS5886</name>
</gene>
<keyword evidence="10" id="KW-0934">Plastid</keyword>
<dbReference type="HAMAP" id="MF_01106">
    <property type="entry name" value="ArgJ"/>
    <property type="match status" value="1"/>
</dbReference>
<name>A0A8S1J3V7_9CHLO</name>
<dbReference type="PANTHER" id="PTHR23100:SF0">
    <property type="entry name" value="ARGININE BIOSYNTHESIS BIFUNCTIONAL PROTEIN ARGJ, MITOCHONDRIAL"/>
    <property type="match status" value="1"/>
</dbReference>
<dbReference type="AlphaFoldDB" id="A0A8S1J3V7"/>
<feature type="chain" id="PRO_5035979214" description="Arginine biosynthesis bifunctional protein ArgJ beta chain" evidence="10">
    <location>
        <begin position="177"/>
        <end position="396"/>
    </location>
</feature>
<dbReference type="EMBL" id="CAJHUC010001286">
    <property type="protein sequence ID" value="CAD7700527.1"/>
    <property type="molecule type" value="Genomic_DNA"/>
</dbReference>
<keyword evidence="4 10" id="KW-0028">Amino-acid biosynthesis</keyword>
<comment type="subunit">
    <text evidence="2">Heterotetramer of two alpha and two beta chains.</text>
</comment>
<keyword evidence="3 10" id="KW-0055">Arginine biosynthesis</keyword>
<keyword evidence="7 10" id="KW-0511">Multifunctional enzyme</keyword>
<dbReference type="GO" id="GO:0006526">
    <property type="term" value="P:L-arginine biosynthetic process"/>
    <property type="evidence" value="ECO:0007669"/>
    <property type="project" value="UniProtKB-UniRule"/>
</dbReference>
<dbReference type="Pfam" id="PF01960">
    <property type="entry name" value="ArgJ"/>
    <property type="match status" value="1"/>
</dbReference>
<evidence type="ECO:0000256" key="3">
    <source>
        <dbReference type="ARBA" id="ARBA00022571"/>
    </source>
</evidence>
<feature type="binding site" evidence="10">
    <location>
        <position position="264"/>
    </location>
    <ligand>
        <name>substrate</name>
    </ligand>
</feature>
<dbReference type="EC" id="2.3.1.1" evidence="10"/>
<feature type="site" description="Involved in the stabilization of negative charge on the oxyanion by the formation of the oxyanion hole" evidence="10">
    <location>
        <position position="102"/>
    </location>
</feature>
<evidence type="ECO:0000256" key="9">
    <source>
        <dbReference type="ARBA" id="ARBA00049439"/>
    </source>
</evidence>
<dbReference type="FunFam" id="3.60.70.12:FF:000001">
    <property type="entry name" value="Arginine biosynthesis bifunctional protein ArgJ, chloroplastic"/>
    <property type="match status" value="1"/>
</dbReference>
<proteinExistence type="inferred from homology"/>
<evidence type="ECO:0000256" key="6">
    <source>
        <dbReference type="ARBA" id="ARBA00022813"/>
    </source>
</evidence>
<dbReference type="Proteomes" id="UP000708148">
    <property type="component" value="Unassembled WGS sequence"/>
</dbReference>
<evidence type="ECO:0000256" key="8">
    <source>
        <dbReference type="ARBA" id="ARBA00023315"/>
    </source>
</evidence>
<comment type="pathway">
    <text evidence="10">Amino-acid biosynthesis; L-arginine biosynthesis; L-ornithine and N-acetyl-L-glutamate from L-glutamate and N(2)-acetyl-L-ornithine (cyclic): step 1/1.</text>
</comment>
<evidence type="ECO:0000313" key="12">
    <source>
        <dbReference type="Proteomes" id="UP000708148"/>
    </source>
</evidence>
<comment type="function">
    <text evidence="10">Catalyzes two activities which are involved in the cyclic version of arginine biosynthesis: the synthesis of acetylglutamate from glutamate and acetyl-CoA, and of ornithine by transacetylation between acetylornithine and glutamate.</text>
</comment>
<keyword evidence="5 10" id="KW-0808">Transferase</keyword>
<dbReference type="NCBIfam" id="TIGR00120">
    <property type="entry name" value="ArgJ"/>
    <property type="match status" value="1"/>
</dbReference>
<keyword evidence="10" id="KW-0150">Chloroplast</keyword>
<evidence type="ECO:0000256" key="5">
    <source>
        <dbReference type="ARBA" id="ARBA00022679"/>
    </source>
</evidence>
<comment type="subunit">
    <text evidence="10">Heterodimer of an alpha and a beta chain.</text>
</comment>
<dbReference type="GO" id="GO:0004042">
    <property type="term" value="F:L-glutamate N-acetyltransferase activity"/>
    <property type="evidence" value="ECO:0007669"/>
    <property type="project" value="UniProtKB-UniRule"/>
</dbReference>
<dbReference type="CDD" id="cd02152">
    <property type="entry name" value="OAT"/>
    <property type="match status" value="1"/>
</dbReference>
<dbReference type="GO" id="GO:0006592">
    <property type="term" value="P:ornithine biosynthetic process"/>
    <property type="evidence" value="ECO:0007669"/>
    <property type="project" value="TreeGrafter"/>
</dbReference>
<feature type="binding site" evidence="10">
    <location>
        <position position="166"/>
    </location>
    <ligand>
        <name>substrate</name>
    </ligand>
</feature>
<dbReference type="InterPro" id="IPR002813">
    <property type="entry name" value="Arg_biosynth_ArgJ"/>
</dbReference>
<evidence type="ECO:0000256" key="4">
    <source>
        <dbReference type="ARBA" id="ARBA00022605"/>
    </source>
</evidence>
<evidence type="ECO:0000256" key="1">
    <source>
        <dbReference type="ARBA" id="ARBA00006774"/>
    </source>
</evidence>
<dbReference type="GO" id="GO:0004358">
    <property type="term" value="F:L-glutamate N-acetyltransferase activity, acting on acetyl-L-ornithine as donor"/>
    <property type="evidence" value="ECO:0007669"/>
    <property type="project" value="UniProtKB-UniRule"/>
</dbReference>
<dbReference type="Gene3D" id="3.10.20.340">
    <property type="entry name" value="ArgJ beta chain, C-terminal domain"/>
    <property type="match status" value="1"/>
</dbReference>
<comment type="pathway">
    <text evidence="10">Amino-acid biosynthesis; L-arginine biosynthesis; N(2)-acetyl-L-ornithine from L-glutamate: step 1/4.</text>
</comment>
<comment type="similarity">
    <text evidence="1 10">Belongs to the ArgJ family.</text>
</comment>
<dbReference type="SUPFAM" id="SSF56266">
    <property type="entry name" value="DmpA/ArgJ-like"/>
    <property type="match status" value="1"/>
</dbReference>
<comment type="caution">
    <text evidence="11">The sequence shown here is derived from an EMBL/GenBank/DDBJ whole genome shotgun (WGS) entry which is preliminary data.</text>
</comment>
<comment type="caution">
    <text evidence="10">Lacks conserved residue(s) required for the propagation of feature annotation.</text>
</comment>
<reference evidence="11" key="1">
    <citation type="submission" date="2020-12" db="EMBL/GenBank/DDBJ databases">
        <authorList>
            <person name="Iha C."/>
        </authorList>
    </citation>
    <scope>NUCLEOTIDE SEQUENCE</scope>
</reference>
<organism evidence="11 12">
    <name type="scientific">Ostreobium quekettii</name>
    <dbReference type="NCBI Taxonomy" id="121088"/>
    <lineage>
        <taxon>Eukaryota</taxon>
        <taxon>Viridiplantae</taxon>
        <taxon>Chlorophyta</taxon>
        <taxon>core chlorophytes</taxon>
        <taxon>Ulvophyceae</taxon>
        <taxon>TCBD clade</taxon>
        <taxon>Bryopsidales</taxon>
        <taxon>Ostreobineae</taxon>
        <taxon>Ostreobiaceae</taxon>
        <taxon>Ostreobium</taxon>
    </lineage>
</organism>
<accession>A0A8S1J3V7</accession>
<comment type="catalytic activity">
    <reaction evidence="10">
        <text>L-glutamate + acetyl-CoA = N-acetyl-L-glutamate + CoA + H(+)</text>
        <dbReference type="Rhea" id="RHEA:24292"/>
        <dbReference type="ChEBI" id="CHEBI:15378"/>
        <dbReference type="ChEBI" id="CHEBI:29985"/>
        <dbReference type="ChEBI" id="CHEBI:44337"/>
        <dbReference type="ChEBI" id="CHEBI:57287"/>
        <dbReference type="ChEBI" id="CHEBI:57288"/>
        <dbReference type="EC" id="2.3.1.1"/>
    </reaction>
</comment>
<evidence type="ECO:0000313" key="11">
    <source>
        <dbReference type="EMBL" id="CAD7700527.1"/>
    </source>
</evidence>
<comment type="subcellular location">
    <subcellularLocation>
        <location evidence="10">Plastid</location>
        <location evidence="10">Chloroplast</location>
    </subcellularLocation>
</comment>
<dbReference type="OrthoDB" id="2017946at2759"/>
<dbReference type="EC" id="2.3.1.35" evidence="10"/>
<dbReference type="InterPro" id="IPR016117">
    <property type="entry name" value="ArgJ-like_dom_sf"/>
</dbReference>
<feature type="active site" description="Nucleophile" evidence="10">
    <location>
        <position position="177"/>
    </location>
</feature>
<evidence type="ECO:0000256" key="7">
    <source>
        <dbReference type="ARBA" id="ARBA00023268"/>
    </source>
</evidence>
<dbReference type="FunFam" id="3.10.20.340:FF:000001">
    <property type="entry name" value="Arginine biosynthesis bifunctional protein ArgJ, chloroplastic"/>
    <property type="match status" value="1"/>
</dbReference>
<dbReference type="InterPro" id="IPR042195">
    <property type="entry name" value="ArgJ_beta_C"/>
</dbReference>
<comment type="catalytic activity">
    <reaction evidence="9 10">
        <text>N(2)-acetyl-L-ornithine + L-glutamate = N-acetyl-L-glutamate + L-ornithine</text>
        <dbReference type="Rhea" id="RHEA:15349"/>
        <dbReference type="ChEBI" id="CHEBI:29985"/>
        <dbReference type="ChEBI" id="CHEBI:44337"/>
        <dbReference type="ChEBI" id="CHEBI:46911"/>
        <dbReference type="ChEBI" id="CHEBI:57805"/>
        <dbReference type="EC" id="2.3.1.35"/>
    </reaction>
</comment>
<evidence type="ECO:0000256" key="10">
    <source>
        <dbReference type="HAMAP-Rule" id="MF_03124"/>
    </source>
</evidence>
<feature type="binding site" evidence="10">
    <location>
        <position position="391"/>
    </location>
    <ligand>
        <name>substrate</name>
    </ligand>
</feature>
<protein>
    <recommendedName>
        <fullName evidence="10">Arginine biosynthesis bifunctional protein ArgJ, chloroplastic</fullName>
    </recommendedName>
    <domain>
        <recommendedName>
            <fullName evidence="10">Glutamate N-acetyltransferase</fullName>
            <shortName evidence="10">GAT</shortName>
            <ecNumber evidence="10">2.3.1.35</ecNumber>
        </recommendedName>
        <alternativeName>
            <fullName evidence="10">Ornithine acetyltransferase</fullName>
            <shortName evidence="10">OATase</shortName>
        </alternativeName>
        <alternativeName>
            <fullName evidence="10">Ornithine transacetylase</fullName>
        </alternativeName>
    </domain>
    <domain>
        <recommendedName>
            <fullName evidence="10">Amino-acid acetyltransferase</fullName>
            <ecNumber evidence="10">2.3.1.1</ecNumber>
        </recommendedName>
        <alternativeName>
            <fullName evidence="10">N-acetylglutamate synthase</fullName>
            <shortName evidence="10">AGS</shortName>
        </alternativeName>
    </domain>
    <component>
        <recommendedName>
            <fullName evidence="10">Arginine biosynthesis bifunctional protein ArgJ alpha chain</fullName>
        </recommendedName>
    </component>
    <component>
        <recommendedName>
            <fullName evidence="10">Arginine biosynthesis bifunctional protein ArgJ beta chain</fullName>
        </recommendedName>
    </component>
</protein>
<feature type="binding site" evidence="10">
    <location>
        <position position="396"/>
    </location>
    <ligand>
        <name>substrate</name>
    </ligand>
</feature>
<keyword evidence="8 10" id="KW-0012">Acyltransferase</keyword>
<feature type="binding site" evidence="10">
    <location>
        <position position="177"/>
    </location>
    <ligand>
        <name>substrate</name>
    </ligand>
</feature>
<dbReference type="Gene3D" id="3.60.70.12">
    <property type="entry name" value="L-amino peptidase D-ALA esterase/amidase"/>
    <property type="match status" value="1"/>
</dbReference>
<evidence type="ECO:0000256" key="2">
    <source>
        <dbReference type="ARBA" id="ARBA00011475"/>
    </source>
</evidence>
<keyword evidence="6 10" id="KW-0068">Autocatalytic cleavage</keyword>